<dbReference type="GO" id="GO:0016020">
    <property type="term" value="C:membrane"/>
    <property type="evidence" value="ECO:0007669"/>
    <property type="project" value="InterPro"/>
</dbReference>
<dbReference type="SMART" id="SM00382">
    <property type="entry name" value="AAA"/>
    <property type="match status" value="1"/>
</dbReference>
<evidence type="ECO:0000256" key="6">
    <source>
        <dbReference type="ARBA" id="ARBA00022967"/>
    </source>
</evidence>
<evidence type="ECO:0000256" key="7">
    <source>
        <dbReference type="ARBA" id="ARBA00023136"/>
    </source>
</evidence>
<dbReference type="Proteomes" id="UP000050909">
    <property type="component" value="Unassembled WGS sequence"/>
</dbReference>
<dbReference type="AlphaFoldDB" id="A0A0R1GT19"/>
<dbReference type="SUPFAM" id="SSF52540">
    <property type="entry name" value="P-loop containing nucleoside triphosphate hydrolases"/>
    <property type="match status" value="1"/>
</dbReference>
<dbReference type="PROSITE" id="PS50893">
    <property type="entry name" value="ABC_TRANSPORTER_2"/>
    <property type="match status" value="1"/>
</dbReference>
<dbReference type="PANTHER" id="PTHR43423:SF10">
    <property type="entry name" value="PHOSPHATE IMPORT ATP-BINDING PROTEIN PSTB 2"/>
    <property type="match status" value="1"/>
</dbReference>
<evidence type="ECO:0000313" key="9">
    <source>
        <dbReference type="EMBL" id="KRK36825.1"/>
    </source>
</evidence>
<proteinExistence type="predicted"/>
<evidence type="ECO:0000259" key="8">
    <source>
        <dbReference type="PROSITE" id="PS50893"/>
    </source>
</evidence>
<dbReference type="Gene3D" id="3.40.50.300">
    <property type="entry name" value="P-loop containing nucleotide triphosphate hydrolases"/>
    <property type="match status" value="1"/>
</dbReference>
<dbReference type="RefSeq" id="WP_054746388.1">
    <property type="nucleotide sequence ID" value="NZ_AZCV01000010.1"/>
</dbReference>
<dbReference type="EMBL" id="AZCV01000010">
    <property type="protein sequence ID" value="KRK36825.1"/>
    <property type="molecule type" value="Genomic_DNA"/>
</dbReference>
<reference evidence="9 10" key="1">
    <citation type="journal article" date="2015" name="Genome Announc.">
        <title>Expanding the biotechnology potential of lactobacilli through comparative genomics of 213 strains and associated genera.</title>
        <authorList>
            <person name="Sun Z."/>
            <person name="Harris H.M."/>
            <person name="McCann A."/>
            <person name="Guo C."/>
            <person name="Argimon S."/>
            <person name="Zhang W."/>
            <person name="Yang X."/>
            <person name="Jeffery I.B."/>
            <person name="Cooney J.C."/>
            <person name="Kagawa T.F."/>
            <person name="Liu W."/>
            <person name="Song Y."/>
            <person name="Salvetti E."/>
            <person name="Wrobel A."/>
            <person name="Rasinkangas P."/>
            <person name="Parkhill J."/>
            <person name="Rea M.C."/>
            <person name="O'Sullivan O."/>
            <person name="Ritari J."/>
            <person name="Douillard F.P."/>
            <person name="Paul Ross R."/>
            <person name="Yang R."/>
            <person name="Briner A.E."/>
            <person name="Felis G.E."/>
            <person name="de Vos W.M."/>
            <person name="Barrangou R."/>
            <person name="Klaenhammer T.R."/>
            <person name="Caufield P.W."/>
            <person name="Cui Y."/>
            <person name="Zhang H."/>
            <person name="O'Toole P.W."/>
        </authorList>
    </citation>
    <scope>NUCLEOTIDE SEQUENCE [LARGE SCALE GENOMIC DNA]</scope>
    <source>
        <strain evidence="9 10">DSM 20534</strain>
    </source>
</reference>
<dbReference type="GO" id="GO:0005315">
    <property type="term" value="F:phosphate transmembrane transporter activity"/>
    <property type="evidence" value="ECO:0007669"/>
    <property type="project" value="InterPro"/>
</dbReference>
<dbReference type="Pfam" id="PF00005">
    <property type="entry name" value="ABC_tran"/>
    <property type="match status" value="1"/>
</dbReference>
<dbReference type="InterPro" id="IPR027417">
    <property type="entry name" value="P-loop_NTPase"/>
</dbReference>
<evidence type="ECO:0000256" key="2">
    <source>
        <dbReference type="ARBA" id="ARBA00022475"/>
    </source>
</evidence>
<dbReference type="GO" id="GO:0005524">
    <property type="term" value="F:ATP binding"/>
    <property type="evidence" value="ECO:0007669"/>
    <property type="project" value="UniProtKB-KW"/>
</dbReference>
<dbReference type="InterPro" id="IPR003593">
    <property type="entry name" value="AAA+_ATPase"/>
</dbReference>
<organism evidence="9 10">
    <name type="scientific">Amylolactobacillus amylotrophicus DSM 20534</name>
    <dbReference type="NCBI Taxonomy" id="1423722"/>
    <lineage>
        <taxon>Bacteria</taxon>
        <taxon>Bacillati</taxon>
        <taxon>Bacillota</taxon>
        <taxon>Bacilli</taxon>
        <taxon>Lactobacillales</taxon>
        <taxon>Lactobacillaceae</taxon>
        <taxon>Amylolactobacillus</taxon>
    </lineage>
</organism>
<keyword evidence="2" id="KW-1003">Cell membrane</keyword>
<dbReference type="InterPro" id="IPR005670">
    <property type="entry name" value="PstB-like"/>
</dbReference>
<keyword evidence="7" id="KW-0472">Membrane</keyword>
<evidence type="ECO:0000256" key="4">
    <source>
        <dbReference type="ARBA" id="ARBA00022741"/>
    </source>
</evidence>
<evidence type="ECO:0000256" key="1">
    <source>
        <dbReference type="ARBA" id="ARBA00022448"/>
    </source>
</evidence>
<keyword evidence="1" id="KW-0813">Transport</keyword>
<dbReference type="CDD" id="cd03260">
    <property type="entry name" value="ABC_PstB_phosphate_transporter"/>
    <property type="match status" value="1"/>
</dbReference>
<dbReference type="PANTHER" id="PTHR43423">
    <property type="entry name" value="ABC TRANSPORTER I FAMILY MEMBER 17"/>
    <property type="match status" value="1"/>
</dbReference>
<gene>
    <name evidence="9" type="ORF">FC62_GL000604</name>
</gene>
<keyword evidence="3" id="KW-0592">Phosphate transport</keyword>
<evidence type="ECO:0000313" key="10">
    <source>
        <dbReference type="Proteomes" id="UP000050909"/>
    </source>
</evidence>
<name>A0A0R1GT19_9LACO</name>
<keyword evidence="6" id="KW-1278">Translocase</keyword>
<keyword evidence="4" id="KW-0547">Nucleotide-binding</keyword>
<dbReference type="GO" id="GO:0016887">
    <property type="term" value="F:ATP hydrolysis activity"/>
    <property type="evidence" value="ECO:0007669"/>
    <property type="project" value="InterPro"/>
</dbReference>
<dbReference type="NCBIfam" id="TIGR00972">
    <property type="entry name" value="3a0107s01c2"/>
    <property type="match status" value="1"/>
</dbReference>
<accession>A0A0R1GT19</accession>
<sequence>MKNYNLDETYIINPQKESTLSAKQVTVSYGTNHVIHAADLNFPRYKITSLIGASGSGKSTYLRCFNRMNDKIATVGGQIMYRDTDINNPKINVYELRRHIGMVFQRPNPFAKSIRENLTFALKKNGMTDKNELEMRLETSLKGVALWDEVKDKLDQSALALSGGQAQRLCVARSIAMKPDILLLDEPASALDPISTAKLEETLKTLSNQFSIIIVTHNMQQASRISDYTAFLHMGHVIEYDETENVFTNPHVRATEDYISGNFG</sequence>
<dbReference type="GO" id="GO:0035435">
    <property type="term" value="P:phosphate ion transmembrane transport"/>
    <property type="evidence" value="ECO:0007669"/>
    <property type="project" value="InterPro"/>
</dbReference>
<dbReference type="PATRIC" id="fig|1423722.3.peg.614"/>
<dbReference type="InterPro" id="IPR003439">
    <property type="entry name" value="ABC_transporter-like_ATP-bd"/>
</dbReference>
<dbReference type="InterPro" id="IPR017871">
    <property type="entry name" value="ABC_transporter-like_CS"/>
</dbReference>
<feature type="domain" description="ABC transporter" evidence="8">
    <location>
        <begin position="20"/>
        <end position="259"/>
    </location>
</feature>
<evidence type="ECO:0000256" key="5">
    <source>
        <dbReference type="ARBA" id="ARBA00022840"/>
    </source>
</evidence>
<evidence type="ECO:0000256" key="3">
    <source>
        <dbReference type="ARBA" id="ARBA00022592"/>
    </source>
</evidence>
<protein>
    <submittedName>
        <fullName evidence="9">Phosphate ABC transporter, ATP-binding protein</fullName>
    </submittedName>
</protein>
<keyword evidence="5 9" id="KW-0067">ATP-binding</keyword>
<keyword evidence="10" id="KW-1185">Reference proteome</keyword>
<dbReference type="PROSITE" id="PS00211">
    <property type="entry name" value="ABC_TRANSPORTER_1"/>
    <property type="match status" value="1"/>
</dbReference>
<comment type="caution">
    <text evidence="9">The sequence shown here is derived from an EMBL/GenBank/DDBJ whole genome shotgun (WGS) entry which is preliminary data.</text>
</comment>